<evidence type="ECO:0000313" key="13">
    <source>
        <dbReference type="Proteomes" id="UP000469424"/>
    </source>
</evidence>
<evidence type="ECO:0000256" key="4">
    <source>
        <dbReference type="ARBA" id="ARBA00022741"/>
    </source>
</evidence>
<dbReference type="CDD" id="cd03241">
    <property type="entry name" value="ABC_RecN"/>
    <property type="match status" value="1"/>
</dbReference>
<dbReference type="GO" id="GO:0006302">
    <property type="term" value="P:double-strand break repair"/>
    <property type="evidence" value="ECO:0007669"/>
    <property type="project" value="InterPro"/>
</dbReference>
<dbReference type="PANTHER" id="PTHR11059">
    <property type="entry name" value="DNA REPAIR PROTEIN RECN"/>
    <property type="match status" value="1"/>
</dbReference>
<comment type="caution">
    <text evidence="12">The sequence shown here is derived from an EMBL/GenBank/DDBJ whole genome shotgun (WGS) entry which is preliminary data.</text>
</comment>
<dbReference type="NCBIfam" id="TIGR00634">
    <property type="entry name" value="recN"/>
    <property type="match status" value="1"/>
</dbReference>
<keyword evidence="7 9" id="KW-0234">DNA repair</keyword>
<dbReference type="GO" id="GO:0016887">
    <property type="term" value="F:ATP hydrolysis activity"/>
    <property type="evidence" value="ECO:0007669"/>
    <property type="project" value="InterPro"/>
</dbReference>
<feature type="coiled-coil region" evidence="10">
    <location>
        <begin position="325"/>
        <end position="355"/>
    </location>
</feature>
<name>A0A6N7X9Z9_9FIRM</name>
<dbReference type="Pfam" id="PF02463">
    <property type="entry name" value="SMC_N"/>
    <property type="match status" value="1"/>
</dbReference>
<keyword evidence="5 9" id="KW-0227">DNA damage</keyword>
<evidence type="ECO:0000256" key="3">
    <source>
        <dbReference type="ARBA" id="ARBA00021315"/>
    </source>
</evidence>
<dbReference type="SUPFAM" id="SSF52540">
    <property type="entry name" value="P-loop containing nucleoside triphosphate hydrolases"/>
    <property type="match status" value="1"/>
</dbReference>
<evidence type="ECO:0000313" key="12">
    <source>
        <dbReference type="EMBL" id="MST71313.1"/>
    </source>
</evidence>
<dbReference type="GO" id="GO:0005524">
    <property type="term" value="F:ATP binding"/>
    <property type="evidence" value="ECO:0007669"/>
    <property type="project" value="UniProtKB-KW"/>
</dbReference>
<keyword evidence="10" id="KW-0175">Coiled coil</keyword>
<evidence type="ECO:0000256" key="2">
    <source>
        <dbReference type="ARBA" id="ARBA00009441"/>
    </source>
</evidence>
<protein>
    <recommendedName>
        <fullName evidence="3 9">DNA repair protein RecN</fullName>
    </recommendedName>
    <alternativeName>
        <fullName evidence="8 9">Recombination protein N</fullName>
    </alternativeName>
</protein>
<evidence type="ECO:0000256" key="10">
    <source>
        <dbReference type="SAM" id="Coils"/>
    </source>
</evidence>
<dbReference type="InterPro" id="IPR004604">
    <property type="entry name" value="DNA_recomb/repair_RecN"/>
</dbReference>
<comment type="similarity">
    <text evidence="2 9">Belongs to the RecN family.</text>
</comment>
<comment type="function">
    <text evidence="1 9">May be involved in recombinational repair of damaged DNA.</text>
</comment>
<evidence type="ECO:0000256" key="7">
    <source>
        <dbReference type="ARBA" id="ARBA00023204"/>
    </source>
</evidence>
<feature type="domain" description="RecF/RecN/SMC N-terminal" evidence="11">
    <location>
        <begin position="1"/>
        <end position="491"/>
    </location>
</feature>
<dbReference type="RefSeq" id="WP_154554877.1">
    <property type="nucleotide sequence ID" value="NZ_JBJESO010000027.1"/>
</dbReference>
<dbReference type="GO" id="GO:0043590">
    <property type="term" value="C:bacterial nucleoid"/>
    <property type="evidence" value="ECO:0007669"/>
    <property type="project" value="TreeGrafter"/>
</dbReference>
<evidence type="ECO:0000256" key="1">
    <source>
        <dbReference type="ARBA" id="ARBA00003618"/>
    </source>
</evidence>
<dbReference type="PIRSF" id="PIRSF003128">
    <property type="entry name" value="RecN"/>
    <property type="match status" value="1"/>
</dbReference>
<sequence>MINRIIIDNFATIEHLSFDLTEGLNIITGETGAGKSVLVEAISTALGGRADISMVRTGTAKARIQIAGTLEGEDVIIVRELMASGKSISKLNGEMVTLAQLRKFCSTFVDIHGQYDNQVILDPQNHLEITDRYRHKELSGELDTLHDLYQQYSERKKSYNSLRSEEAEALRQQDFYRFESDYIRNLNLYDGEDDELKEQLELMKNSEKIYSAVNGAYDNLYEKDESVLSGLRKAIDGLQTIASLSEDFESFAQTLDENYYSIVDISDALRDMRSSLNYSDADIDRASERLSIIEDAKRKYRMSIPEIIAYGEELAGKLNIIDNFDAEIEQRRKDMDEAYARLEKQADRVSDLRKKNGEQLTQALTRELKDLAFANSEFAIHTTRLPEIGPNGYDAMEYMISTNPGEPLRPLSRIASGGEISRIMLAFKHIIGDNDSVETMIFDEIDTGISGKTALVVGKKMREISEHHQILCITHLPQIAAYGNSNFRIQKSLSENSTHTDILRLDEDGKIHMLAGMISGDPDSASALDAARELNASAAVK</sequence>
<evidence type="ECO:0000256" key="6">
    <source>
        <dbReference type="ARBA" id="ARBA00022840"/>
    </source>
</evidence>
<dbReference type="GO" id="GO:0006310">
    <property type="term" value="P:DNA recombination"/>
    <property type="evidence" value="ECO:0007669"/>
    <property type="project" value="InterPro"/>
</dbReference>
<dbReference type="AlphaFoldDB" id="A0A6N7X9Z9"/>
<dbReference type="InterPro" id="IPR027417">
    <property type="entry name" value="P-loop_NTPase"/>
</dbReference>
<keyword evidence="6" id="KW-0067">ATP-binding</keyword>
<dbReference type="Proteomes" id="UP000469424">
    <property type="component" value="Unassembled WGS sequence"/>
</dbReference>
<dbReference type="InterPro" id="IPR003395">
    <property type="entry name" value="RecF/RecN/SMC_N"/>
</dbReference>
<keyword evidence="4" id="KW-0547">Nucleotide-binding</keyword>
<dbReference type="GO" id="GO:0009432">
    <property type="term" value="P:SOS response"/>
    <property type="evidence" value="ECO:0007669"/>
    <property type="project" value="TreeGrafter"/>
</dbReference>
<keyword evidence="13" id="KW-1185">Reference proteome</keyword>
<gene>
    <name evidence="12" type="primary">recN</name>
    <name evidence="12" type="ORF">FYJ65_08345</name>
</gene>
<proteinExistence type="inferred from homology"/>
<dbReference type="Gene3D" id="3.40.50.300">
    <property type="entry name" value="P-loop containing nucleotide triphosphate hydrolases"/>
    <property type="match status" value="2"/>
</dbReference>
<evidence type="ECO:0000259" key="11">
    <source>
        <dbReference type="Pfam" id="PF02463"/>
    </source>
</evidence>
<evidence type="ECO:0000256" key="5">
    <source>
        <dbReference type="ARBA" id="ARBA00022763"/>
    </source>
</evidence>
<evidence type="ECO:0000256" key="9">
    <source>
        <dbReference type="PIRNR" id="PIRNR003128"/>
    </source>
</evidence>
<evidence type="ECO:0000256" key="8">
    <source>
        <dbReference type="ARBA" id="ARBA00033408"/>
    </source>
</evidence>
<dbReference type="EMBL" id="VUNA01000020">
    <property type="protein sequence ID" value="MST71313.1"/>
    <property type="molecule type" value="Genomic_DNA"/>
</dbReference>
<reference evidence="12 13" key="1">
    <citation type="submission" date="2019-08" db="EMBL/GenBank/DDBJ databases">
        <title>In-depth cultivation of the pig gut microbiome towards novel bacterial diversity and tailored functional studies.</title>
        <authorList>
            <person name="Wylensek D."/>
            <person name="Hitch T.C.A."/>
            <person name="Clavel T."/>
        </authorList>
    </citation>
    <scope>NUCLEOTIDE SEQUENCE [LARGE SCALE GENOMIC DNA]</scope>
    <source>
        <strain evidence="12 13">WCA-MUC-591-APC-4B</strain>
    </source>
</reference>
<dbReference type="PANTHER" id="PTHR11059:SF0">
    <property type="entry name" value="DNA REPAIR PROTEIN RECN"/>
    <property type="match status" value="1"/>
</dbReference>
<organism evidence="12 13">
    <name type="scientific">Mogibacterium kristiansenii</name>
    <dbReference type="NCBI Taxonomy" id="2606708"/>
    <lineage>
        <taxon>Bacteria</taxon>
        <taxon>Bacillati</taxon>
        <taxon>Bacillota</taxon>
        <taxon>Clostridia</taxon>
        <taxon>Peptostreptococcales</taxon>
        <taxon>Anaerovoracaceae</taxon>
        <taxon>Mogibacterium</taxon>
    </lineage>
</organism>
<accession>A0A6N7X9Z9</accession>